<dbReference type="Gene3D" id="3.40.50.150">
    <property type="entry name" value="Vaccinia Virus protein VP39"/>
    <property type="match status" value="1"/>
</dbReference>
<dbReference type="KEGG" id="caqu:CAQU_04795"/>
<dbReference type="EMBL" id="CP009245">
    <property type="protein sequence ID" value="APT84491.1"/>
    <property type="molecule type" value="Genomic_DNA"/>
</dbReference>
<dbReference type="Pfam" id="PF13578">
    <property type="entry name" value="Methyltransf_24"/>
    <property type="match status" value="1"/>
</dbReference>
<keyword evidence="1" id="KW-0808">Transferase</keyword>
<protein>
    <submittedName>
        <fullName evidence="1">Methyltransferase</fullName>
    </submittedName>
</protein>
<accession>A0A1L7CF57</accession>
<evidence type="ECO:0000313" key="1">
    <source>
        <dbReference type="EMBL" id="APT84491.1"/>
    </source>
</evidence>
<dbReference type="InterPro" id="IPR029063">
    <property type="entry name" value="SAM-dependent_MTases_sf"/>
</dbReference>
<dbReference type="Proteomes" id="UP000185478">
    <property type="component" value="Chromosome"/>
</dbReference>
<organism evidence="1 2">
    <name type="scientific">Corynebacterium aquilae DSM 44791</name>
    <dbReference type="NCBI Taxonomy" id="1431546"/>
    <lineage>
        <taxon>Bacteria</taxon>
        <taxon>Bacillati</taxon>
        <taxon>Actinomycetota</taxon>
        <taxon>Actinomycetes</taxon>
        <taxon>Mycobacteriales</taxon>
        <taxon>Corynebacteriaceae</taxon>
        <taxon>Corynebacterium</taxon>
    </lineage>
</organism>
<dbReference type="STRING" id="1431546.CAQU_04795"/>
<proteinExistence type="predicted"/>
<dbReference type="GO" id="GO:0032259">
    <property type="term" value="P:methylation"/>
    <property type="evidence" value="ECO:0007669"/>
    <property type="project" value="UniProtKB-KW"/>
</dbReference>
<sequence length="209" mass="22020">MQRFIDEATVTDAALDNATKTAHEFGLNVPDAATASLLSTLAALAAGANKASLVAITPAAAVVGLHLLRGVRGDSQLTCIDPESEHQRHAREAFLEAGYAPSQCRFLPSRPLEVMGRLAPNNYQLIYADVRATDLSAMVEAAWPLLTEGGILVLADSLLDGLVGEESRNDRDAVAAREADALVSSMDDALVMRLPLGAGLTCVTKLAQK</sequence>
<gene>
    <name evidence="1" type="ORF">CAQU_04795</name>
</gene>
<keyword evidence="2" id="KW-1185">Reference proteome</keyword>
<keyword evidence="1" id="KW-0489">Methyltransferase</keyword>
<dbReference type="GO" id="GO:0008168">
    <property type="term" value="F:methyltransferase activity"/>
    <property type="evidence" value="ECO:0007669"/>
    <property type="project" value="UniProtKB-KW"/>
</dbReference>
<evidence type="ECO:0000313" key="2">
    <source>
        <dbReference type="Proteomes" id="UP000185478"/>
    </source>
</evidence>
<reference evidence="1 2" key="1">
    <citation type="submission" date="2014-08" db="EMBL/GenBank/DDBJ databases">
        <title>Complete genome sequence of Corynebacterium aquilae S-613T(T) (=DSM 44791(T)), isolated from the choana of a healthy golden eagle.</title>
        <authorList>
            <person name="Ruckert C."/>
            <person name="Albersmeier A."/>
            <person name="Winkler A."/>
            <person name="Kalinowski J."/>
        </authorList>
    </citation>
    <scope>NUCLEOTIDE SEQUENCE [LARGE SCALE GENOMIC DNA]</scope>
    <source>
        <strain evidence="1 2">S-613</strain>
    </source>
</reference>
<dbReference type="AlphaFoldDB" id="A0A1L7CF57"/>
<name>A0A1L7CF57_9CORY</name>
<dbReference type="SUPFAM" id="SSF53335">
    <property type="entry name" value="S-adenosyl-L-methionine-dependent methyltransferases"/>
    <property type="match status" value="1"/>
</dbReference>